<proteinExistence type="predicted"/>
<organism evidence="2 4">
    <name type="scientific">Lepeophtheirus salmonis</name>
    <name type="common">Salmon louse</name>
    <name type="synonym">Caligus salmonis</name>
    <dbReference type="NCBI Taxonomy" id="72036"/>
    <lineage>
        <taxon>Eukaryota</taxon>
        <taxon>Metazoa</taxon>
        <taxon>Ecdysozoa</taxon>
        <taxon>Arthropoda</taxon>
        <taxon>Crustacea</taxon>
        <taxon>Multicrustacea</taxon>
        <taxon>Hexanauplia</taxon>
        <taxon>Copepoda</taxon>
        <taxon>Siphonostomatoida</taxon>
        <taxon>Caligidae</taxon>
        <taxon>Lepeophtheirus</taxon>
    </lineage>
</organism>
<sequence>MPPVIPGFSQFFLSDHSMGSWTNRWSLEFSFGAFSYQRIFGNVLRQNGRCRMDPPETSVLKKTKPRTVRNSNNSKGDSRPKRDNKCMDSATLPILSSLKGLYQGGNGEESRSMKYSIRVSIIPTLLMDSIFELV</sequence>
<evidence type="ECO:0000313" key="4">
    <source>
        <dbReference type="Proteomes" id="UP000675881"/>
    </source>
</evidence>
<keyword evidence="4" id="KW-1185">Reference proteome</keyword>
<dbReference type="AlphaFoldDB" id="A0A7R8HBX5"/>
<accession>A0A7R8HBX5</accession>
<evidence type="ECO:0000256" key="1">
    <source>
        <dbReference type="SAM" id="MobiDB-lite"/>
    </source>
</evidence>
<feature type="region of interest" description="Disordered" evidence="1">
    <location>
        <begin position="51"/>
        <end position="87"/>
    </location>
</feature>
<dbReference type="EMBL" id="HG994585">
    <property type="protein sequence ID" value="CAF2979509.1"/>
    <property type="molecule type" value="Genomic_DNA"/>
</dbReference>
<dbReference type="EMBL" id="HG994585">
    <property type="protein sequence ID" value="CAF2979524.1"/>
    <property type="molecule type" value="Genomic_DNA"/>
</dbReference>
<reference evidence="2" key="1">
    <citation type="submission" date="2021-02" db="EMBL/GenBank/DDBJ databases">
        <authorList>
            <person name="Bekaert M."/>
        </authorList>
    </citation>
    <scope>NUCLEOTIDE SEQUENCE</scope>
    <source>
        <strain evidence="2">IoA-00</strain>
    </source>
</reference>
<dbReference type="Proteomes" id="UP000675881">
    <property type="component" value="Chromosome 6"/>
</dbReference>
<gene>
    <name evidence="3" type="ORF">LSAA_11669</name>
    <name evidence="2" type="ORF">LSAA_12184</name>
</gene>
<name>A0A7R8HBX5_LEPSM</name>
<evidence type="ECO:0000313" key="3">
    <source>
        <dbReference type="EMBL" id="CAF2979524.1"/>
    </source>
</evidence>
<feature type="compositionally biased region" description="Basic and acidic residues" evidence="1">
    <location>
        <begin position="76"/>
        <end position="86"/>
    </location>
</feature>
<evidence type="ECO:0000313" key="2">
    <source>
        <dbReference type="EMBL" id="CAF2979509.1"/>
    </source>
</evidence>
<protein>
    <submittedName>
        <fullName evidence="2">(salmon louse) hypothetical protein</fullName>
    </submittedName>
</protein>